<dbReference type="InterPro" id="IPR001128">
    <property type="entry name" value="Cyt_P450"/>
</dbReference>
<feature type="transmembrane region" description="Helical" evidence="13">
    <location>
        <begin position="12"/>
        <end position="33"/>
    </location>
</feature>
<dbReference type="Proteomes" id="UP000231279">
    <property type="component" value="Unassembled WGS sequence"/>
</dbReference>
<comment type="cofactor">
    <cofactor evidence="11">
        <name>heme</name>
        <dbReference type="ChEBI" id="CHEBI:30413"/>
    </cofactor>
</comment>
<keyword evidence="5 11" id="KW-0479">Metal-binding</keyword>
<evidence type="ECO:0000256" key="3">
    <source>
        <dbReference type="ARBA" id="ARBA00022617"/>
    </source>
</evidence>
<dbReference type="PRINTS" id="PR00385">
    <property type="entry name" value="P450"/>
</dbReference>
<dbReference type="Pfam" id="PF00067">
    <property type="entry name" value="p450"/>
    <property type="match status" value="1"/>
</dbReference>
<evidence type="ECO:0000313" key="14">
    <source>
        <dbReference type="EMBL" id="PIM99455.1"/>
    </source>
</evidence>
<evidence type="ECO:0000256" key="11">
    <source>
        <dbReference type="PIRSR" id="PIRSR602401-1"/>
    </source>
</evidence>
<keyword evidence="4 13" id="KW-0812">Transmembrane</keyword>
<dbReference type="GO" id="GO:0016020">
    <property type="term" value="C:membrane"/>
    <property type="evidence" value="ECO:0007669"/>
    <property type="project" value="UniProtKB-SubCell"/>
</dbReference>
<dbReference type="OrthoDB" id="904993at2759"/>
<gene>
    <name evidence="14" type="ORF">CDL12_28051</name>
</gene>
<keyword evidence="15" id="KW-1185">Reference proteome</keyword>
<comment type="similarity">
    <text evidence="2 12">Belongs to the cytochrome P450 family.</text>
</comment>
<protein>
    <submittedName>
        <fullName evidence="14">Cytochrome P450 CYP4/CYP19/CYP26 subfamily</fullName>
        <ecNumber evidence="14">1.14.13.173</ecNumber>
    </submittedName>
</protein>
<dbReference type="GO" id="GO:0009820">
    <property type="term" value="P:alkaloid metabolic process"/>
    <property type="evidence" value="ECO:0007669"/>
    <property type="project" value="UniProtKB-ARBA"/>
</dbReference>
<reference evidence="15" key="1">
    <citation type="journal article" date="2018" name="Gigascience">
        <title>Genome assembly of the Pink Ipe (Handroanthus impetiginosus, Bignoniaceae), a highly valued, ecologically keystone Neotropical timber forest tree.</title>
        <authorList>
            <person name="Silva-Junior O.B."/>
            <person name="Grattapaglia D."/>
            <person name="Novaes E."/>
            <person name="Collevatti R.G."/>
        </authorList>
    </citation>
    <scope>NUCLEOTIDE SEQUENCE [LARGE SCALE GENOMIC DNA]</scope>
    <source>
        <strain evidence="15">cv. UFG-1</strain>
    </source>
</reference>
<evidence type="ECO:0000313" key="15">
    <source>
        <dbReference type="Proteomes" id="UP000231279"/>
    </source>
</evidence>
<evidence type="ECO:0000256" key="8">
    <source>
        <dbReference type="ARBA" id="ARBA00023004"/>
    </source>
</evidence>
<evidence type="ECO:0000256" key="5">
    <source>
        <dbReference type="ARBA" id="ARBA00022723"/>
    </source>
</evidence>
<dbReference type="InterPro" id="IPR050665">
    <property type="entry name" value="Cytochrome_P450_Monooxygen"/>
</dbReference>
<dbReference type="STRING" id="429701.A0A2G9G2A7"/>
<dbReference type="InterPro" id="IPR036396">
    <property type="entry name" value="Cyt_P450_sf"/>
</dbReference>
<keyword evidence="7 12" id="KW-0560">Oxidoreductase</keyword>
<keyword evidence="8 11" id="KW-0408">Iron</keyword>
<evidence type="ECO:0000256" key="12">
    <source>
        <dbReference type="RuleBase" id="RU000461"/>
    </source>
</evidence>
<dbReference type="PRINTS" id="PR00463">
    <property type="entry name" value="EP450I"/>
</dbReference>
<evidence type="ECO:0000256" key="4">
    <source>
        <dbReference type="ARBA" id="ARBA00022692"/>
    </source>
</evidence>
<dbReference type="GO" id="GO:0009753">
    <property type="term" value="P:response to jasmonic acid"/>
    <property type="evidence" value="ECO:0007669"/>
    <property type="project" value="UniProtKB-ARBA"/>
</dbReference>
<evidence type="ECO:0000256" key="7">
    <source>
        <dbReference type="ARBA" id="ARBA00023002"/>
    </source>
</evidence>
<evidence type="ECO:0000256" key="6">
    <source>
        <dbReference type="ARBA" id="ARBA00022989"/>
    </source>
</evidence>
<dbReference type="GO" id="GO:0020037">
    <property type="term" value="F:heme binding"/>
    <property type="evidence" value="ECO:0007669"/>
    <property type="project" value="InterPro"/>
</dbReference>
<dbReference type="GO" id="GO:0016705">
    <property type="term" value="F:oxidoreductase activity, acting on paired donors, with incorporation or reduction of molecular oxygen"/>
    <property type="evidence" value="ECO:0007669"/>
    <property type="project" value="InterPro"/>
</dbReference>
<dbReference type="GO" id="GO:0004497">
    <property type="term" value="F:monooxygenase activity"/>
    <property type="evidence" value="ECO:0007669"/>
    <property type="project" value="UniProtKB-KW"/>
</dbReference>
<comment type="caution">
    <text evidence="14">The sequence shown here is derived from an EMBL/GenBank/DDBJ whole genome shotgun (WGS) entry which is preliminary data.</text>
</comment>
<evidence type="ECO:0000256" key="1">
    <source>
        <dbReference type="ARBA" id="ARBA00004167"/>
    </source>
</evidence>
<dbReference type="AlphaFoldDB" id="A0A2G9G2A7"/>
<dbReference type="GO" id="GO:0005506">
    <property type="term" value="F:iron ion binding"/>
    <property type="evidence" value="ECO:0007669"/>
    <property type="project" value="InterPro"/>
</dbReference>
<evidence type="ECO:0000256" key="13">
    <source>
        <dbReference type="SAM" id="Phobius"/>
    </source>
</evidence>
<name>A0A2G9G2A7_9LAMI</name>
<keyword evidence="10 13" id="KW-0472">Membrane</keyword>
<keyword evidence="9 12" id="KW-0503">Monooxygenase</keyword>
<feature type="binding site" description="axial binding residue" evidence="11">
    <location>
        <position position="473"/>
    </location>
    <ligand>
        <name>heme</name>
        <dbReference type="ChEBI" id="CHEBI:30413"/>
    </ligand>
    <ligandPart>
        <name>Fe</name>
        <dbReference type="ChEBI" id="CHEBI:18248"/>
    </ligandPart>
</feature>
<evidence type="ECO:0000256" key="10">
    <source>
        <dbReference type="ARBA" id="ARBA00023136"/>
    </source>
</evidence>
<dbReference type="PROSITE" id="PS00086">
    <property type="entry name" value="CYTOCHROME_P450"/>
    <property type="match status" value="1"/>
</dbReference>
<dbReference type="EMBL" id="NKXS01007586">
    <property type="protein sequence ID" value="PIM99455.1"/>
    <property type="molecule type" value="Genomic_DNA"/>
</dbReference>
<dbReference type="InterPro" id="IPR002401">
    <property type="entry name" value="Cyt_P450_E_grp-I"/>
</dbReference>
<keyword evidence="3 11" id="KW-0349">Heme</keyword>
<dbReference type="InterPro" id="IPR017972">
    <property type="entry name" value="Cyt_P450_CS"/>
</dbReference>
<accession>A0A2G9G2A7</accession>
<proteinExistence type="inferred from homology"/>
<dbReference type="PANTHER" id="PTHR24282:SF250">
    <property type="entry name" value="CYTOCHROME P450 CYP72A219-LIKE"/>
    <property type="match status" value="1"/>
</dbReference>
<sequence length="525" mass="60734">MEMKFITESLNLYLVAAIILYFWVCRIVNSLWLRPRRLEKRLKSQGFKGNPYTFWYGDLKDAAKMTTDVQSKTINLEDDIDPYVFPFHHHVVQKYGKRCYMWNGAKPRIFVMDPVWIREILQKHEIFVRLYTNPLNKLLITGLIAHEGESWARKRRILNSAFTITKLKDMIPVMHISCMELVEKWQSMFPDTGSLEIDVWPYFSDMSADVISRTAFGSNYEEGRKIFLLQREQVRLVSILSRSIYIPGQRFLPTKTNERMKEISKEIKAILMGIIKRKEEAMRRARNLDDKSNNDLLGILLETNYEEQKGGNGKEVGMTIEEVIEECILFYFAGQETTSSLLVWTMVLLSIHQDWQAQAREEVLEVFGKRKPDFDGLLQLKKVHMILYEVLRLYSSAPLIVRVTAKEIKLGDVTLPKGLELVLPFLFVHHDKEIWGEDANKFKPERFAQGVTKAAKDGQLGAFFPFGFGPRICIGQNYSTVEAKLALALILQHFSFKLSPSYEHAPVPILTLQPKCGAKVILNKI</sequence>
<organism evidence="14 15">
    <name type="scientific">Handroanthus impetiginosus</name>
    <dbReference type="NCBI Taxonomy" id="429701"/>
    <lineage>
        <taxon>Eukaryota</taxon>
        <taxon>Viridiplantae</taxon>
        <taxon>Streptophyta</taxon>
        <taxon>Embryophyta</taxon>
        <taxon>Tracheophyta</taxon>
        <taxon>Spermatophyta</taxon>
        <taxon>Magnoliopsida</taxon>
        <taxon>eudicotyledons</taxon>
        <taxon>Gunneridae</taxon>
        <taxon>Pentapetalae</taxon>
        <taxon>asterids</taxon>
        <taxon>lamiids</taxon>
        <taxon>Lamiales</taxon>
        <taxon>Bignoniaceae</taxon>
        <taxon>Crescentiina</taxon>
        <taxon>Tabebuia alliance</taxon>
        <taxon>Handroanthus</taxon>
    </lineage>
</organism>
<dbReference type="EC" id="1.14.13.173" evidence="14"/>
<evidence type="ECO:0000256" key="2">
    <source>
        <dbReference type="ARBA" id="ARBA00010617"/>
    </source>
</evidence>
<keyword evidence="6 13" id="KW-1133">Transmembrane helix</keyword>
<evidence type="ECO:0000256" key="9">
    <source>
        <dbReference type="ARBA" id="ARBA00023033"/>
    </source>
</evidence>
<dbReference type="PANTHER" id="PTHR24282">
    <property type="entry name" value="CYTOCHROME P450 FAMILY MEMBER"/>
    <property type="match status" value="1"/>
</dbReference>
<dbReference type="Gene3D" id="1.10.630.10">
    <property type="entry name" value="Cytochrome P450"/>
    <property type="match status" value="1"/>
</dbReference>
<comment type="subcellular location">
    <subcellularLocation>
        <location evidence="1">Membrane</location>
        <topology evidence="1">Single-pass membrane protein</topology>
    </subcellularLocation>
</comment>
<dbReference type="SUPFAM" id="SSF48264">
    <property type="entry name" value="Cytochrome P450"/>
    <property type="match status" value="1"/>
</dbReference>
<dbReference type="FunFam" id="1.10.630.10:FF:000029">
    <property type="entry name" value="Cytochrome P450 734A1"/>
    <property type="match status" value="1"/>
</dbReference>